<evidence type="ECO:0000259" key="6">
    <source>
        <dbReference type="SMART" id="SM00249"/>
    </source>
</evidence>
<dbReference type="InterPro" id="IPR058054">
    <property type="entry name" value="Znf_MS1-like"/>
</dbReference>
<dbReference type="InterPro" id="IPR059080">
    <property type="entry name" value="WHD_PTC1"/>
</dbReference>
<name>A0A067KS47_JATCU</name>
<keyword evidence="4" id="KW-0805">Transcription regulation</keyword>
<dbReference type="Gene3D" id="3.30.40.10">
    <property type="entry name" value="Zinc/RING finger domain, C3HC4 (zinc finger)"/>
    <property type="match status" value="1"/>
</dbReference>
<sequence>MVVNDRPLKRPRKNRVTANLYDFYTFPTGVAEEQLPSSPFRDNIKQFLSRHARVSFPPPLFPSLLMWQIVFRVGDLVDGPDLSPVVVLLDIVEEDVTRTARSAYCNHCQVVGWSGHPVCRKRYHFIIRATSSHNSDEHQKLCIKCSSLLDISESRCKWCDTVINGDDVDMEDWLYSQFEDNTHLLHGVVHSNGFGHLLRVNGREGGSNILTGSHIMDFWDRLCAMLAIRKVSVMDVSRKYGMEYRLLHAITKGCSWYGNWGYEFQRGSYALTSDSYQKAVETLSKVPLTPLLFQRRKPRTQLQAVIAFYCSLSDLELVTLKDLCFFLLKLIHESNDLLLAKATEKNLGSYASNALCAWTRNDVECVQQTMIKVVEAASGVNNWVSRHALKGVMYKRASPELLDYCLKHLGGKLAANGMVVQTRCNPDSYDAEYRLVTLSHVHHGDGSDKIQRSLEVIKRDLKFILDSLLDPKTIVNYGPQVTRESVTDAATTILDCKQFMKDYLPDKMIRSIPSAIHLFCHIELSDQPKDDPSIIPPELIVLPLNATVADLKNEATKVFQEVYAMFKKFEAHELSEYGSLEDSITLKFLLGTSGSVKIKGTCPSKHALSHFRMERGTERWTVDCPCGAKDDDGEKMLACDTCGVWQHTRCAGIDSADKVTFICIRCMNSYREKCERVPDFKEVPRVSRTLTCRSEAIGTGSVRMTHCVP</sequence>
<keyword evidence="5" id="KW-0804">Transcription</keyword>
<dbReference type="InterPro" id="IPR057765">
    <property type="entry name" value="MS1-like_ubiquitin"/>
</dbReference>
<dbReference type="KEGG" id="jcu:105634394"/>
<evidence type="ECO:0000256" key="4">
    <source>
        <dbReference type="ARBA" id="ARBA00023015"/>
    </source>
</evidence>
<dbReference type="Proteomes" id="UP000027138">
    <property type="component" value="Unassembled WGS sequence"/>
</dbReference>
<evidence type="ECO:0000256" key="3">
    <source>
        <dbReference type="ARBA" id="ARBA00022833"/>
    </source>
</evidence>
<dbReference type="CDD" id="cd15556">
    <property type="entry name" value="PHD_MMD1_like"/>
    <property type="match status" value="1"/>
</dbReference>
<dbReference type="GO" id="GO:0008270">
    <property type="term" value="F:zinc ion binding"/>
    <property type="evidence" value="ECO:0007669"/>
    <property type="project" value="UniProtKB-KW"/>
</dbReference>
<keyword evidence="2" id="KW-0863">Zinc-finger</keyword>
<dbReference type="InterPro" id="IPR019786">
    <property type="entry name" value="Zinc_finger_PHD-type_CS"/>
</dbReference>
<reference evidence="7 8" key="1">
    <citation type="journal article" date="2014" name="PLoS ONE">
        <title>Global Analysis of Gene Expression Profiles in Physic Nut (Jatropha curcas L.) Seedlings Exposed to Salt Stress.</title>
        <authorList>
            <person name="Zhang L."/>
            <person name="Zhang C."/>
            <person name="Wu P."/>
            <person name="Chen Y."/>
            <person name="Li M."/>
            <person name="Jiang H."/>
            <person name="Wu G."/>
        </authorList>
    </citation>
    <scope>NUCLEOTIDE SEQUENCE [LARGE SCALE GENOMIC DNA]</scope>
    <source>
        <strain evidence="8">cv. GZQX0401</strain>
        <tissue evidence="7">Young leaves</tissue>
    </source>
</reference>
<dbReference type="Pfam" id="PF25874">
    <property type="entry name" value="WHD_plant_repro"/>
    <property type="match status" value="1"/>
</dbReference>
<dbReference type="STRING" id="180498.A0A067KS47"/>
<keyword evidence="3" id="KW-0862">Zinc</keyword>
<evidence type="ECO:0000313" key="7">
    <source>
        <dbReference type="EMBL" id="KDP37798.1"/>
    </source>
</evidence>
<evidence type="ECO:0000256" key="5">
    <source>
        <dbReference type="ARBA" id="ARBA00023163"/>
    </source>
</evidence>
<dbReference type="Pfam" id="PF25565">
    <property type="entry name" value="Ubiquitin_At1g33420"/>
    <property type="match status" value="1"/>
</dbReference>
<accession>A0A067KS47</accession>
<dbReference type="SUPFAM" id="SSF57903">
    <property type="entry name" value="FYVE/PHD zinc finger"/>
    <property type="match status" value="1"/>
</dbReference>
<keyword evidence="1" id="KW-0479">Metal-binding</keyword>
<dbReference type="PANTHER" id="PTHR46201:SF6">
    <property type="entry name" value="PHD FINGER PLANT-LIKE PROTEIN"/>
    <property type="match status" value="1"/>
</dbReference>
<proteinExistence type="predicted"/>
<organism evidence="7 8">
    <name type="scientific">Jatropha curcas</name>
    <name type="common">Barbados nut</name>
    <dbReference type="NCBI Taxonomy" id="180498"/>
    <lineage>
        <taxon>Eukaryota</taxon>
        <taxon>Viridiplantae</taxon>
        <taxon>Streptophyta</taxon>
        <taxon>Embryophyta</taxon>
        <taxon>Tracheophyta</taxon>
        <taxon>Spermatophyta</taxon>
        <taxon>Magnoliopsida</taxon>
        <taxon>eudicotyledons</taxon>
        <taxon>Gunneridae</taxon>
        <taxon>Pentapetalae</taxon>
        <taxon>rosids</taxon>
        <taxon>fabids</taxon>
        <taxon>Malpighiales</taxon>
        <taxon>Euphorbiaceae</taxon>
        <taxon>Crotonoideae</taxon>
        <taxon>Jatropheae</taxon>
        <taxon>Jatropha</taxon>
    </lineage>
</organism>
<dbReference type="Pfam" id="PF00628">
    <property type="entry name" value="PHD"/>
    <property type="match status" value="1"/>
</dbReference>
<dbReference type="PROSITE" id="PS01359">
    <property type="entry name" value="ZF_PHD_1"/>
    <property type="match status" value="1"/>
</dbReference>
<dbReference type="SMART" id="SM00249">
    <property type="entry name" value="PHD"/>
    <property type="match status" value="1"/>
</dbReference>
<dbReference type="InterPro" id="IPR019787">
    <property type="entry name" value="Znf_PHD-finger"/>
</dbReference>
<keyword evidence="8" id="KW-1185">Reference proteome</keyword>
<dbReference type="EMBL" id="KK914381">
    <property type="protein sequence ID" value="KDP37798.1"/>
    <property type="molecule type" value="Genomic_DNA"/>
</dbReference>
<dbReference type="OrthoDB" id="436852at2759"/>
<dbReference type="AlphaFoldDB" id="A0A067KS47"/>
<dbReference type="InterPro" id="IPR011011">
    <property type="entry name" value="Znf_FYVE_PHD"/>
</dbReference>
<evidence type="ECO:0000256" key="2">
    <source>
        <dbReference type="ARBA" id="ARBA00022771"/>
    </source>
</evidence>
<dbReference type="PANTHER" id="PTHR46201">
    <property type="entry name" value="PHD FINGER PROTEIN MALE MEIOCYTE DEATH 1-RELATED"/>
    <property type="match status" value="1"/>
</dbReference>
<dbReference type="InterPro" id="IPR013083">
    <property type="entry name" value="Znf_RING/FYVE/PHD"/>
</dbReference>
<feature type="domain" description="Zinc finger PHD-type" evidence="6">
    <location>
        <begin position="623"/>
        <end position="667"/>
    </location>
</feature>
<protein>
    <recommendedName>
        <fullName evidence="6">Zinc finger PHD-type domain-containing protein</fullName>
    </recommendedName>
</protein>
<dbReference type="InterPro" id="IPR001965">
    <property type="entry name" value="Znf_PHD"/>
</dbReference>
<gene>
    <name evidence="7" type="ORF">JCGZ_06700</name>
</gene>
<evidence type="ECO:0000256" key="1">
    <source>
        <dbReference type="ARBA" id="ARBA00022723"/>
    </source>
</evidence>
<evidence type="ECO:0000313" key="8">
    <source>
        <dbReference type="Proteomes" id="UP000027138"/>
    </source>
</evidence>